<dbReference type="EMBL" id="PGCJ01000353">
    <property type="protein sequence ID" value="PLW31258.1"/>
    <property type="molecule type" value="Genomic_DNA"/>
</dbReference>
<dbReference type="Proteomes" id="UP000235388">
    <property type="component" value="Unassembled WGS sequence"/>
</dbReference>
<dbReference type="EMBL" id="PGCJ01000263">
    <property type="protein sequence ID" value="PLW35124.1"/>
    <property type="molecule type" value="Genomic_DNA"/>
</dbReference>
<dbReference type="AlphaFoldDB" id="A0A2N5U0N9"/>
<reference evidence="2 4" key="1">
    <citation type="submission" date="2017-11" db="EMBL/GenBank/DDBJ databases">
        <title>De novo assembly and phasing of dikaryotic genomes from two isolates of Puccinia coronata f. sp. avenae, the causal agent of oat crown rust.</title>
        <authorList>
            <person name="Miller M.E."/>
            <person name="Zhang Y."/>
            <person name="Omidvar V."/>
            <person name="Sperschneider J."/>
            <person name="Schwessinger B."/>
            <person name="Raley C."/>
            <person name="Palmer J.M."/>
            <person name="Garnica D."/>
            <person name="Upadhyaya N."/>
            <person name="Rathjen J."/>
            <person name="Taylor J.M."/>
            <person name="Park R.F."/>
            <person name="Dodds P.N."/>
            <person name="Hirsch C.D."/>
            <person name="Kianian S.F."/>
            <person name="Figueroa M."/>
        </authorList>
    </citation>
    <scope>NUCLEOTIDE SEQUENCE [LARGE SCALE GENOMIC DNA]</scope>
    <source>
        <strain evidence="2">12NC29</strain>
    </source>
</reference>
<accession>A0A2N5U0N9</accession>
<protein>
    <submittedName>
        <fullName evidence="2">Uncharacterized protein</fullName>
    </submittedName>
</protein>
<gene>
    <name evidence="3" type="ORF">PCANC_20960</name>
    <name evidence="2" type="ORF">PCANC_22893</name>
</gene>
<evidence type="ECO:0000313" key="2">
    <source>
        <dbReference type="EMBL" id="PLW31258.1"/>
    </source>
</evidence>
<name>A0A2N5U0N9_9BASI</name>
<sequence length="146" mass="15887">MSHPLPARVTFPNSPNLLPPPYSHLPSHQQQQQQQPNSPSLCSTPPPSPLVLPPLNTTLLPAHAPLYPCPSYPLALPTACPPYLYELAQANCSLSKPGYRCTHSSSSSTPPQVSQCFFTPTSTFGISNLRMFVDGLQHYKRVEAPA</sequence>
<keyword evidence="4" id="KW-1185">Reference proteome</keyword>
<organism evidence="2 4">
    <name type="scientific">Puccinia coronata f. sp. avenae</name>
    <dbReference type="NCBI Taxonomy" id="200324"/>
    <lineage>
        <taxon>Eukaryota</taxon>
        <taxon>Fungi</taxon>
        <taxon>Dikarya</taxon>
        <taxon>Basidiomycota</taxon>
        <taxon>Pucciniomycotina</taxon>
        <taxon>Pucciniomycetes</taxon>
        <taxon>Pucciniales</taxon>
        <taxon>Pucciniaceae</taxon>
        <taxon>Puccinia</taxon>
    </lineage>
</organism>
<feature type="compositionally biased region" description="Low complexity" evidence="1">
    <location>
        <begin position="24"/>
        <end position="43"/>
    </location>
</feature>
<evidence type="ECO:0000256" key="1">
    <source>
        <dbReference type="SAM" id="MobiDB-lite"/>
    </source>
</evidence>
<proteinExistence type="predicted"/>
<evidence type="ECO:0000313" key="4">
    <source>
        <dbReference type="Proteomes" id="UP000235388"/>
    </source>
</evidence>
<dbReference type="STRING" id="200324.A0A2N5U0N9"/>
<feature type="region of interest" description="Disordered" evidence="1">
    <location>
        <begin position="1"/>
        <end position="49"/>
    </location>
</feature>
<evidence type="ECO:0000313" key="3">
    <source>
        <dbReference type="EMBL" id="PLW35124.1"/>
    </source>
</evidence>
<comment type="caution">
    <text evidence="2">The sequence shown here is derived from an EMBL/GenBank/DDBJ whole genome shotgun (WGS) entry which is preliminary data.</text>
</comment>